<dbReference type="InterPro" id="IPR023296">
    <property type="entry name" value="Glyco_hydro_beta-prop_sf"/>
</dbReference>
<feature type="chain" id="PRO_5040767071" description="Arabinosidase" evidence="2">
    <location>
        <begin position="20"/>
        <end position="335"/>
    </location>
</feature>
<dbReference type="Gene3D" id="2.115.10.20">
    <property type="entry name" value="Glycosyl hydrolase domain, family 43"/>
    <property type="match status" value="1"/>
</dbReference>
<evidence type="ECO:0000313" key="4">
    <source>
        <dbReference type="Proteomes" id="UP001154252"/>
    </source>
</evidence>
<dbReference type="InterPro" id="IPR050727">
    <property type="entry name" value="GH43_arabinanases"/>
</dbReference>
<reference evidence="3" key="1">
    <citation type="submission" date="2021-07" db="EMBL/GenBank/DDBJ databases">
        <authorList>
            <person name="Branca A.L. A."/>
        </authorList>
    </citation>
    <scope>NUCLEOTIDE SEQUENCE</scope>
</reference>
<dbReference type="PANTHER" id="PTHR43301:SF8">
    <property type="entry name" value="ARABINOSIDASE-RELATED"/>
    <property type="match status" value="1"/>
</dbReference>
<dbReference type="OrthoDB" id="19657at2759"/>
<keyword evidence="4" id="KW-1185">Reference proteome</keyword>
<gene>
    <name evidence="3" type="ORF">PEGY_LOCUS1446</name>
</gene>
<dbReference type="PANTHER" id="PTHR43301">
    <property type="entry name" value="ARABINAN ENDO-1,5-ALPHA-L-ARABINOSIDASE"/>
    <property type="match status" value="1"/>
</dbReference>
<sequence>MKGFTYLTTAFLAILPALAIPTGSTLQKKADSSKVGYLAVYWTTADESVYFALSSNDDALGFKAINGNKPILSPTLGTKAVRDTSIITGQGENAGKFYILGTDLNIDEVCTTWDASARTGSRGIFVWESTDLVTWTNERLVTVEDETAGMAWAPDAYWDSSKGQYFVHWAAQLFSADDTDHTGAPTLNTSMRYSYTSDFKTFTKPETYVSLGDTGVIDMALLKDDNTLTRFYVVEGVPVQQTSTNGLFGDWTTVKGTIEAGSGYEAPYPFWDNVQNGLAYLLCDKLGSDAGIHAWQSNDQTSGTFTVNNTHDLSFMRHLSVLPVNQAQYDALSAL</sequence>
<accession>A0A9W4P0I9</accession>
<dbReference type="CDD" id="cd08983">
    <property type="entry name" value="GH43_Bt3655-like"/>
    <property type="match status" value="1"/>
</dbReference>
<name>A0A9W4P0I9_9EURO</name>
<proteinExistence type="predicted"/>
<evidence type="ECO:0008006" key="5">
    <source>
        <dbReference type="Google" id="ProtNLM"/>
    </source>
</evidence>
<comment type="caution">
    <text evidence="3">The sequence shown here is derived from an EMBL/GenBank/DDBJ whole genome shotgun (WGS) entry which is preliminary data.</text>
</comment>
<protein>
    <recommendedName>
        <fullName evidence="5">Arabinosidase</fullName>
    </recommendedName>
</protein>
<feature type="signal peptide" evidence="2">
    <location>
        <begin position="1"/>
        <end position="19"/>
    </location>
</feature>
<evidence type="ECO:0000256" key="2">
    <source>
        <dbReference type="SAM" id="SignalP"/>
    </source>
</evidence>
<organism evidence="3 4">
    <name type="scientific">Penicillium egyptiacum</name>
    <dbReference type="NCBI Taxonomy" id="1303716"/>
    <lineage>
        <taxon>Eukaryota</taxon>
        <taxon>Fungi</taxon>
        <taxon>Dikarya</taxon>
        <taxon>Ascomycota</taxon>
        <taxon>Pezizomycotina</taxon>
        <taxon>Eurotiomycetes</taxon>
        <taxon>Eurotiomycetidae</taxon>
        <taxon>Eurotiales</taxon>
        <taxon>Aspergillaceae</taxon>
        <taxon>Penicillium</taxon>
    </lineage>
</organism>
<evidence type="ECO:0000256" key="1">
    <source>
        <dbReference type="ARBA" id="ARBA00022729"/>
    </source>
</evidence>
<keyword evidence="1 2" id="KW-0732">Signal</keyword>
<dbReference type="EMBL" id="CAJVRC010000839">
    <property type="protein sequence ID" value="CAG8888196.1"/>
    <property type="molecule type" value="Genomic_DNA"/>
</dbReference>
<dbReference type="AlphaFoldDB" id="A0A9W4P0I9"/>
<dbReference type="Proteomes" id="UP001154252">
    <property type="component" value="Unassembled WGS sequence"/>
</dbReference>
<evidence type="ECO:0000313" key="3">
    <source>
        <dbReference type="EMBL" id="CAG8888196.1"/>
    </source>
</evidence>
<dbReference type="SUPFAM" id="SSF75005">
    <property type="entry name" value="Arabinanase/levansucrase/invertase"/>
    <property type="match status" value="1"/>
</dbReference>